<name>A0A6A4TRV1_SCOMX</name>
<gene>
    <name evidence="1" type="ORF">F2P81_002483</name>
</gene>
<protein>
    <submittedName>
        <fullName evidence="1">Uncharacterized protein</fullName>
    </submittedName>
</protein>
<proteinExistence type="predicted"/>
<accession>A0A6A4TRV1</accession>
<dbReference type="EMBL" id="VEVO01000002">
    <property type="protein sequence ID" value="KAF0045954.1"/>
    <property type="molecule type" value="Genomic_DNA"/>
</dbReference>
<evidence type="ECO:0000313" key="2">
    <source>
        <dbReference type="Proteomes" id="UP000438429"/>
    </source>
</evidence>
<sequence>MANPVSVAEATPPLRTPARPLLFTRNWYKLQIGLRTELRRSSTECIGGLDYCPMYELQFAMLLFTLVDG</sequence>
<organism evidence="1 2">
    <name type="scientific">Scophthalmus maximus</name>
    <name type="common">Turbot</name>
    <name type="synonym">Psetta maxima</name>
    <dbReference type="NCBI Taxonomy" id="52904"/>
    <lineage>
        <taxon>Eukaryota</taxon>
        <taxon>Metazoa</taxon>
        <taxon>Chordata</taxon>
        <taxon>Craniata</taxon>
        <taxon>Vertebrata</taxon>
        <taxon>Euteleostomi</taxon>
        <taxon>Actinopterygii</taxon>
        <taxon>Neopterygii</taxon>
        <taxon>Teleostei</taxon>
        <taxon>Neoteleostei</taxon>
        <taxon>Acanthomorphata</taxon>
        <taxon>Carangaria</taxon>
        <taxon>Pleuronectiformes</taxon>
        <taxon>Pleuronectoidei</taxon>
        <taxon>Scophthalmidae</taxon>
        <taxon>Scophthalmus</taxon>
    </lineage>
</organism>
<dbReference type="Proteomes" id="UP000438429">
    <property type="component" value="Unassembled WGS sequence"/>
</dbReference>
<comment type="caution">
    <text evidence="1">The sequence shown here is derived from an EMBL/GenBank/DDBJ whole genome shotgun (WGS) entry which is preliminary data.</text>
</comment>
<dbReference type="AlphaFoldDB" id="A0A6A4TRV1"/>
<evidence type="ECO:0000313" key="1">
    <source>
        <dbReference type="EMBL" id="KAF0045954.1"/>
    </source>
</evidence>
<reference evidence="1 2" key="1">
    <citation type="submission" date="2019-06" db="EMBL/GenBank/DDBJ databases">
        <title>Draft genomes of female and male turbot (Scophthalmus maximus).</title>
        <authorList>
            <person name="Xu H."/>
            <person name="Xu X.-W."/>
            <person name="Shao C."/>
            <person name="Chen S."/>
        </authorList>
    </citation>
    <scope>NUCLEOTIDE SEQUENCE [LARGE SCALE GENOMIC DNA]</scope>
    <source>
        <strain evidence="1">Ysfricsl-2016a</strain>
        <tissue evidence="1">Blood</tissue>
    </source>
</reference>